<comment type="caution">
    <text evidence="2">The sequence shown here is derived from an EMBL/GenBank/DDBJ whole genome shotgun (WGS) entry which is preliminary data.</text>
</comment>
<dbReference type="Gene3D" id="1.20.120.520">
    <property type="entry name" value="nmb1532 protein domain like"/>
    <property type="match status" value="1"/>
</dbReference>
<protein>
    <submittedName>
        <fullName evidence="2">Hemerythrin domain-containing protein</fullName>
    </submittedName>
</protein>
<dbReference type="Pfam" id="PF01814">
    <property type="entry name" value="Hemerythrin"/>
    <property type="match status" value="1"/>
</dbReference>
<organism evidence="2 3">
    <name type="scientific">Thermostichus vulcanus str. 'Rupite'</name>
    <dbReference type="NCBI Taxonomy" id="2813851"/>
    <lineage>
        <taxon>Bacteria</taxon>
        <taxon>Bacillati</taxon>
        <taxon>Cyanobacteriota</taxon>
        <taxon>Cyanophyceae</taxon>
        <taxon>Thermostichales</taxon>
        <taxon>Thermostichaceae</taxon>
        <taxon>Thermostichus</taxon>
    </lineage>
</organism>
<keyword evidence="3" id="KW-1185">Reference proteome</keyword>
<evidence type="ECO:0000313" key="2">
    <source>
        <dbReference type="EMBL" id="MCJ2543213.1"/>
    </source>
</evidence>
<proteinExistence type="predicted"/>
<dbReference type="EMBL" id="JAFIRA010000023">
    <property type="protein sequence ID" value="MCJ2543213.1"/>
    <property type="molecule type" value="Genomic_DNA"/>
</dbReference>
<sequence length="218" mass="25076">MSSAAPDRPLVTLCAEQHRVILQLLAQLSRATDWDLGQRRTAAQRLRQRLSRHIQLERHALYPLLRSSLNGAPSLHSDPVSGTESLVNSLEHLEQQLRDLLPELTQFLHQAERSPQQLDPAAALRFHHQLRAQFEQEEQILHPLLTRCVSAEAEQQQLRLFHRRLQATLSSRASTTRHRRPSLEELERQAVTRPVLPNEKLSKTLYPLRENAVQLVNP</sequence>
<dbReference type="Proteomes" id="UP000830835">
    <property type="component" value="Unassembled WGS sequence"/>
</dbReference>
<accession>A0ABT0CBP6</accession>
<reference evidence="2" key="1">
    <citation type="submission" date="2021-02" db="EMBL/GenBank/DDBJ databases">
        <title>The CRISPR/cas machinery reduction and long-range gene transfer in the hot spring cyanobacterium Synechococcus.</title>
        <authorList>
            <person name="Dvorak P."/>
            <person name="Jahodarova E."/>
            <person name="Hasler P."/>
            <person name="Poulickova A."/>
        </authorList>
    </citation>
    <scope>NUCLEOTIDE SEQUENCE</scope>
    <source>
        <strain evidence="2">Rupite</strain>
    </source>
</reference>
<feature type="domain" description="Hemerythrin-like" evidence="1">
    <location>
        <begin position="12"/>
        <end position="145"/>
    </location>
</feature>
<evidence type="ECO:0000259" key="1">
    <source>
        <dbReference type="Pfam" id="PF01814"/>
    </source>
</evidence>
<dbReference type="RefSeq" id="WP_244350490.1">
    <property type="nucleotide sequence ID" value="NZ_JAFIRA010000023.1"/>
</dbReference>
<evidence type="ECO:0000313" key="3">
    <source>
        <dbReference type="Proteomes" id="UP000830835"/>
    </source>
</evidence>
<name>A0ABT0CBP6_THEVL</name>
<gene>
    <name evidence="2" type="ORF">JX360_09885</name>
</gene>
<dbReference type="InterPro" id="IPR012312">
    <property type="entry name" value="Hemerythrin-like"/>
</dbReference>